<dbReference type="AlphaFoldDB" id="A0A553P0L5"/>
<dbReference type="Pfam" id="PF12265">
    <property type="entry name" value="CAF1C_H4-bd"/>
    <property type="match status" value="1"/>
</dbReference>
<dbReference type="InterPro" id="IPR051972">
    <property type="entry name" value="Glutamate-rich_WD_repeat"/>
</dbReference>
<keyword evidence="11" id="KW-1185">Reference proteome</keyword>
<evidence type="ECO:0000313" key="11">
    <source>
        <dbReference type="Proteomes" id="UP000318571"/>
    </source>
</evidence>
<sequence>MDEGAYVVYHQASLGPPCLSFDLVQDEQPASALEEYPYSLYGVAGSQAAKANANCIITFKMFNLHPLTSKKAKSPSDPDQSEDESEDEDDSAQDPENQPKLKVASIKHNGGINRIRYKMLGSTAVAAVWSELGSVGIYGLNHCLQQLEIPTSGNDWYRETTPPIFSFKGHLTEGFALNWSPTVPGLLATGDCRQNIHVWQPQEAGTWAIDQRPYASHTASVEDIQWSPNEPNVMASCSVDQSIKIWDCRAKPDQACMLTVKHSHASDVNVIDWNRHEPFIASGGDDGCMKVWDLRQFEKGEPVATFKHHTGPVTSVEWHPSDPTVLASSGADDQIALWDLALEKDDEAEQPSGTGDELKDLPPQLLFIHQGLQDIKELHWHRKYPGLLVSTSHSGFDVFRTISVSRPLIMAKGKHAPAPGAVRKDKVIHPHSRKAQKMQSKAEKRHKLQGVVKSGGLKLQALGERLQWFRENLPLCLEEGEPMSSEVMLNLAEAFLSRFQEELDQIAMKNSIGGKNKRKNHQSRIDVIEFTMQTEKEEFDGCGVEMPNLFDQDNLSYFQQWDGELRFVQNIKLARFKRADLESKKFDDGNMEME</sequence>
<name>A0A553P0L5_TIGCA</name>
<feature type="compositionally biased region" description="Acidic residues" evidence="8">
    <location>
        <begin position="79"/>
        <end position="93"/>
    </location>
</feature>
<dbReference type="InterPro" id="IPR001680">
    <property type="entry name" value="WD40_rpt"/>
</dbReference>
<accession>A0A553P0L5</accession>
<dbReference type="InterPro" id="IPR021346">
    <property type="entry name" value="Tma16"/>
</dbReference>
<evidence type="ECO:0000256" key="7">
    <source>
        <dbReference type="PROSITE-ProRule" id="PRU00221"/>
    </source>
</evidence>
<evidence type="ECO:0000256" key="8">
    <source>
        <dbReference type="SAM" id="MobiDB-lite"/>
    </source>
</evidence>
<evidence type="ECO:0000256" key="1">
    <source>
        <dbReference type="ARBA" id="ARBA00004123"/>
    </source>
</evidence>
<feature type="repeat" description="WD" evidence="7">
    <location>
        <begin position="306"/>
        <end position="340"/>
    </location>
</feature>
<dbReference type="STRING" id="6832.A0A553P0L5"/>
<dbReference type="InterPro" id="IPR022052">
    <property type="entry name" value="Histone-bd_RBBP4-like_N"/>
</dbReference>
<dbReference type="InterPro" id="IPR036322">
    <property type="entry name" value="WD40_repeat_dom_sf"/>
</dbReference>
<evidence type="ECO:0000256" key="2">
    <source>
        <dbReference type="ARBA" id="ARBA00022574"/>
    </source>
</evidence>
<dbReference type="SMART" id="SM00320">
    <property type="entry name" value="WD40"/>
    <property type="match status" value="4"/>
</dbReference>
<keyword evidence="4" id="KW-0539">Nucleus</keyword>
<proteinExistence type="inferred from homology"/>
<comment type="subcellular location">
    <subcellularLocation>
        <location evidence="1">Nucleus</location>
    </subcellularLocation>
</comment>
<comment type="caution">
    <text evidence="10">The sequence shown here is derived from an EMBL/GenBank/DDBJ whole genome shotgun (WGS) entry which is preliminary data.</text>
</comment>
<evidence type="ECO:0000259" key="9">
    <source>
        <dbReference type="Pfam" id="PF12265"/>
    </source>
</evidence>
<dbReference type="GO" id="GO:0042254">
    <property type="term" value="P:ribosome biogenesis"/>
    <property type="evidence" value="ECO:0007669"/>
    <property type="project" value="TreeGrafter"/>
</dbReference>
<dbReference type="InterPro" id="IPR019775">
    <property type="entry name" value="WD40_repeat_CS"/>
</dbReference>
<evidence type="ECO:0000256" key="6">
    <source>
        <dbReference type="ARBA" id="ARBA00040876"/>
    </source>
</evidence>
<dbReference type="PROSITE" id="PS00678">
    <property type="entry name" value="WD_REPEATS_1"/>
    <property type="match status" value="2"/>
</dbReference>
<evidence type="ECO:0000313" key="10">
    <source>
        <dbReference type="EMBL" id="TRY71220.1"/>
    </source>
</evidence>
<feature type="domain" description="Histone-binding protein RBBP4-like N-terminal" evidence="9">
    <location>
        <begin position="3"/>
        <end position="65"/>
    </location>
</feature>
<dbReference type="FunFam" id="1.20.1440.170:FF:000001">
    <property type="entry name" value="Translation machinery-associated 16 homolog"/>
    <property type="match status" value="1"/>
</dbReference>
<organism evidence="10 11">
    <name type="scientific">Tigriopus californicus</name>
    <name type="common">Marine copepod</name>
    <dbReference type="NCBI Taxonomy" id="6832"/>
    <lineage>
        <taxon>Eukaryota</taxon>
        <taxon>Metazoa</taxon>
        <taxon>Ecdysozoa</taxon>
        <taxon>Arthropoda</taxon>
        <taxon>Crustacea</taxon>
        <taxon>Multicrustacea</taxon>
        <taxon>Hexanauplia</taxon>
        <taxon>Copepoda</taxon>
        <taxon>Harpacticoida</taxon>
        <taxon>Harpacticidae</taxon>
        <taxon>Tigriopus</taxon>
    </lineage>
</organism>
<comment type="similarity">
    <text evidence="5">Belongs to the TMA16 family.</text>
</comment>
<dbReference type="InterPro" id="IPR020472">
    <property type="entry name" value="WD40_PAC1"/>
</dbReference>
<dbReference type="PANTHER" id="PTHR45903:SF1">
    <property type="entry name" value="GLUTAMATE-RICH WD REPEAT-CONTAINING PROTEIN 1"/>
    <property type="match status" value="1"/>
</dbReference>
<feature type="repeat" description="WD" evidence="7">
    <location>
        <begin position="214"/>
        <end position="247"/>
    </location>
</feature>
<protein>
    <recommendedName>
        <fullName evidence="6">Glutamate-rich WD repeat-containing protein 1</fullName>
    </recommendedName>
</protein>
<dbReference type="Pfam" id="PF11176">
    <property type="entry name" value="Tma16"/>
    <property type="match status" value="1"/>
</dbReference>
<dbReference type="InterPro" id="IPR038356">
    <property type="entry name" value="Tma16_sf"/>
</dbReference>
<feature type="repeat" description="WD" evidence="7">
    <location>
        <begin position="261"/>
        <end position="295"/>
    </location>
</feature>
<dbReference type="PROSITE" id="PS50082">
    <property type="entry name" value="WD_REPEATS_2"/>
    <property type="match status" value="3"/>
</dbReference>
<dbReference type="OMA" id="NVFAASW"/>
<gene>
    <name evidence="10" type="ORF">TCAL_10115</name>
</gene>
<dbReference type="PANTHER" id="PTHR45903">
    <property type="entry name" value="GLUTAMATE-RICH WD REPEAT-CONTAINING PROTEIN 1"/>
    <property type="match status" value="1"/>
</dbReference>
<evidence type="ECO:0000256" key="4">
    <source>
        <dbReference type="ARBA" id="ARBA00023242"/>
    </source>
</evidence>
<evidence type="ECO:0000256" key="5">
    <source>
        <dbReference type="ARBA" id="ARBA00034127"/>
    </source>
</evidence>
<keyword evidence="2 7" id="KW-0853">WD repeat</keyword>
<dbReference type="Gene3D" id="1.20.1440.170">
    <property type="entry name" value="Translation machinery-associated protein 16-like"/>
    <property type="match status" value="1"/>
</dbReference>
<dbReference type="EMBL" id="VCGU01000009">
    <property type="protein sequence ID" value="TRY71220.1"/>
    <property type="molecule type" value="Genomic_DNA"/>
</dbReference>
<dbReference type="PRINTS" id="PR00320">
    <property type="entry name" value="GPROTEINBRPT"/>
</dbReference>
<dbReference type="SUPFAM" id="SSF50978">
    <property type="entry name" value="WD40 repeat-like"/>
    <property type="match status" value="1"/>
</dbReference>
<dbReference type="GO" id="GO:0005730">
    <property type="term" value="C:nucleolus"/>
    <property type="evidence" value="ECO:0007669"/>
    <property type="project" value="TreeGrafter"/>
</dbReference>
<dbReference type="InterPro" id="IPR015943">
    <property type="entry name" value="WD40/YVTN_repeat-like_dom_sf"/>
</dbReference>
<feature type="region of interest" description="Disordered" evidence="8">
    <location>
        <begin position="69"/>
        <end position="101"/>
    </location>
</feature>
<dbReference type="Proteomes" id="UP000318571">
    <property type="component" value="Chromosome 9"/>
</dbReference>
<keyword evidence="3" id="KW-0677">Repeat</keyword>
<reference evidence="10 11" key="1">
    <citation type="journal article" date="2018" name="Nat. Ecol. Evol.">
        <title>Genomic signatures of mitonuclear coevolution across populations of Tigriopus californicus.</title>
        <authorList>
            <person name="Barreto F.S."/>
            <person name="Watson E.T."/>
            <person name="Lima T.G."/>
            <person name="Willett C.S."/>
            <person name="Edmands S."/>
            <person name="Li W."/>
            <person name="Burton R.S."/>
        </authorList>
    </citation>
    <scope>NUCLEOTIDE SEQUENCE [LARGE SCALE GENOMIC DNA]</scope>
    <source>
        <strain evidence="10 11">San Diego</strain>
    </source>
</reference>
<dbReference type="PROSITE" id="PS50294">
    <property type="entry name" value="WD_REPEATS_REGION"/>
    <property type="match status" value="3"/>
</dbReference>
<dbReference type="Pfam" id="PF00400">
    <property type="entry name" value="WD40"/>
    <property type="match status" value="3"/>
</dbReference>
<dbReference type="Gene3D" id="2.130.10.10">
    <property type="entry name" value="YVTN repeat-like/Quinoprotein amine dehydrogenase"/>
    <property type="match status" value="1"/>
</dbReference>
<evidence type="ECO:0000256" key="3">
    <source>
        <dbReference type="ARBA" id="ARBA00022737"/>
    </source>
</evidence>